<dbReference type="Pfam" id="PF17293">
    <property type="entry name" value="Arm-DNA-bind_5"/>
    <property type="match status" value="1"/>
</dbReference>
<organism evidence="5 6">
    <name type="scientific">Maribellus comscasis</name>
    <dbReference type="NCBI Taxonomy" id="2681766"/>
    <lineage>
        <taxon>Bacteria</taxon>
        <taxon>Pseudomonadati</taxon>
        <taxon>Bacteroidota</taxon>
        <taxon>Bacteroidia</taxon>
        <taxon>Marinilabiliales</taxon>
        <taxon>Prolixibacteraceae</taxon>
        <taxon>Maribellus</taxon>
    </lineage>
</organism>
<comment type="similarity">
    <text evidence="1">Belongs to the 'phage' integrase family.</text>
</comment>
<dbReference type="KEGG" id="mcos:GM418_27460"/>
<keyword evidence="2" id="KW-0238">DNA-binding</keyword>
<keyword evidence="6" id="KW-1185">Reference proteome</keyword>
<keyword evidence="3" id="KW-0233">DNA recombination</keyword>
<evidence type="ECO:0000256" key="2">
    <source>
        <dbReference type="ARBA" id="ARBA00023125"/>
    </source>
</evidence>
<sequence>MKIKLRQRNLKDGRISLFLEYYKGYTKDKDGKIKHNREFENLEIYLTDTPKNQKQKQQNKEKLILADKILTQRKADYNAGKFGFQNTSKININFIEYFNNMTEERFESTGNYDNWRSTYNHLVKYFGENITFKNFDGEKLKSFKSYLDYTATTPQGKPLSANTKQSYFSKVKAALNQAFKERIIYENPGDLVKGFPKAEVERPYLTQSEVQKLALAECRIPVLKKAFLFACLTGLRYSDIEKLLWKEVRENEDELRIVFTQKKTDGLEYLYISKNAREILGKRKAPDDTVFDGLKYSAQTSNILMKWAYKAGVHKEFTFHSSRHTNAILMLENGADIYTVSKRLGHKELRTTEIYAKIVDKKQKEAASIIPQINISL</sequence>
<gene>
    <name evidence="5" type="ORF">GM418_27460</name>
</gene>
<evidence type="ECO:0000256" key="3">
    <source>
        <dbReference type="ARBA" id="ARBA00023172"/>
    </source>
</evidence>
<dbReference type="InterPro" id="IPR025269">
    <property type="entry name" value="SAM-like_dom"/>
</dbReference>
<evidence type="ECO:0000259" key="4">
    <source>
        <dbReference type="PROSITE" id="PS51898"/>
    </source>
</evidence>
<dbReference type="InterPro" id="IPR035386">
    <property type="entry name" value="Arm-DNA-bind_5"/>
</dbReference>
<dbReference type="Gene3D" id="1.10.443.10">
    <property type="entry name" value="Intergrase catalytic core"/>
    <property type="match status" value="1"/>
</dbReference>
<evidence type="ECO:0000313" key="6">
    <source>
        <dbReference type="Proteomes" id="UP000428260"/>
    </source>
</evidence>
<dbReference type="Pfam" id="PF00589">
    <property type="entry name" value="Phage_integrase"/>
    <property type="match status" value="1"/>
</dbReference>
<dbReference type="GO" id="GO:0015074">
    <property type="term" value="P:DNA integration"/>
    <property type="evidence" value="ECO:0007669"/>
    <property type="project" value="InterPro"/>
</dbReference>
<dbReference type="Proteomes" id="UP000428260">
    <property type="component" value="Chromosome"/>
</dbReference>
<dbReference type="SUPFAM" id="SSF56349">
    <property type="entry name" value="DNA breaking-rejoining enzymes"/>
    <property type="match status" value="1"/>
</dbReference>
<dbReference type="InterPro" id="IPR013762">
    <property type="entry name" value="Integrase-like_cat_sf"/>
</dbReference>
<dbReference type="Gene3D" id="1.10.150.130">
    <property type="match status" value="1"/>
</dbReference>
<feature type="domain" description="Tyr recombinase" evidence="4">
    <location>
        <begin position="200"/>
        <end position="368"/>
    </location>
</feature>
<accession>A0A6I6K3W1</accession>
<dbReference type="InterPro" id="IPR050090">
    <property type="entry name" value="Tyrosine_recombinase_XerCD"/>
</dbReference>
<dbReference type="Pfam" id="PF13102">
    <property type="entry name" value="Phage_int_SAM_5"/>
    <property type="match status" value="1"/>
</dbReference>
<proteinExistence type="inferred from homology"/>
<dbReference type="AlphaFoldDB" id="A0A6I6K3W1"/>
<reference evidence="5 6" key="1">
    <citation type="submission" date="2019-11" db="EMBL/GenBank/DDBJ databases">
        <authorList>
            <person name="Zheng R.K."/>
            <person name="Sun C.M."/>
        </authorList>
    </citation>
    <scope>NUCLEOTIDE SEQUENCE [LARGE SCALE GENOMIC DNA]</scope>
    <source>
        <strain evidence="5 6">WC007</strain>
    </source>
</reference>
<dbReference type="InterPro" id="IPR011010">
    <property type="entry name" value="DNA_brk_join_enz"/>
</dbReference>
<evidence type="ECO:0000313" key="5">
    <source>
        <dbReference type="EMBL" id="QGY47267.1"/>
    </source>
</evidence>
<dbReference type="CDD" id="cd01185">
    <property type="entry name" value="INTN1_C_like"/>
    <property type="match status" value="1"/>
</dbReference>
<dbReference type="PANTHER" id="PTHR30349:SF64">
    <property type="entry name" value="PROPHAGE INTEGRASE INTD-RELATED"/>
    <property type="match status" value="1"/>
</dbReference>
<protein>
    <submittedName>
        <fullName evidence="5">Tyrosine-type recombinase/integrase</fullName>
    </submittedName>
</protein>
<dbReference type="InterPro" id="IPR010998">
    <property type="entry name" value="Integrase_recombinase_N"/>
</dbReference>
<dbReference type="GO" id="GO:0006310">
    <property type="term" value="P:DNA recombination"/>
    <property type="evidence" value="ECO:0007669"/>
    <property type="project" value="UniProtKB-KW"/>
</dbReference>
<dbReference type="PANTHER" id="PTHR30349">
    <property type="entry name" value="PHAGE INTEGRASE-RELATED"/>
    <property type="match status" value="1"/>
</dbReference>
<dbReference type="RefSeq" id="WP_158870969.1">
    <property type="nucleotide sequence ID" value="NZ_CP046401.1"/>
</dbReference>
<dbReference type="EMBL" id="CP046401">
    <property type="protein sequence ID" value="QGY47267.1"/>
    <property type="molecule type" value="Genomic_DNA"/>
</dbReference>
<dbReference type="PROSITE" id="PS51898">
    <property type="entry name" value="TYR_RECOMBINASE"/>
    <property type="match status" value="1"/>
</dbReference>
<dbReference type="InterPro" id="IPR002104">
    <property type="entry name" value="Integrase_catalytic"/>
</dbReference>
<evidence type="ECO:0000256" key="1">
    <source>
        <dbReference type="ARBA" id="ARBA00008857"/>
    </source>
</evidence>
<dbReference type="GO" id="GO:0003677">
    <property type="term" value="F:DNA binding"/>
    <property type="evidence" value="ECO:0007669"/>
    <property type="project" value="UniProtKB-KW"/>
</dbReference>
<name>A0A6I6K3W1_9BACT</name>